<comment type="caution">
    <text evidence="2">The sequence shown here is derived from an EMBL/GenBank/DDBJ whole genome shotgun (WGS) entry which is preliminary data.</text>
</comment>
<protein>
    <submittedName>
        <fullName evidence="2">Uncharacterized protein</fullName>
    </submittedName>
</protein>
<organism evidence="2 3">
    <name type="scientific">Liparis tanakae</name>
    <name type="common">Tanaka's snailfish</name>
    <dbReference type="NCBI Taxonomy" id="230148"/>
    <lineage>
        <taxon>Eukaryota</taxon>
        <taxon>Metazoa</taxon>
        <taxon>Chordata</taxon>
        <taxon>Craniata</taxon>
        <taxon>Vertebrata</taxon>
        <taxon>Euteleostomi</taxon>
        <taxon>Actinopterygii</taxon>
        <taxon>Neopterygii</taxon>
        <taxon>Teleostei</taxon>
        <taxon>Neoteleostei</taxon>
        <taxon>Acanthomorphata</taxon>
        <taxon>Eupercaria</taxon>
        <taxon>Perciformes</taxon>
        <taxon>Cottioidei</taxon>
        <taxon>Cottales</taxon>
        <taxon>Liparidae</taxon>
        <taxon>Liparis</taxon>
    </lineage>
</organism>
<sequence length="198" mass="21422">MHGCVLFLESRHNSTLRPATRSETTSSTPPKHVRGAVNTSPGPWSNPERGAPAVPSGHQHLQDLQVTEPGREEQSVHAKLRTTKTKKCSETVKDVKDVKDDLARLMALVVSGTVVADCNQLNATGDEKKDVAGRLQLIHGLGQQILGLALLVTSSLQLGHSAQELPRLLHLERHFGLKFHEVVTTGDSAGMLSRLNAD</sequence>
<evidence type="ECO:0000313" key="2">
    <source>
        <dbReference type="EMBL" id="TNN35481.1"/>
    </source>
</evidence>
<dbReference type="AlphaFoldDB" id="A0A4Z2F3Y4"/>
<dbReference type="Proteomes" id="UP000314294">
    <property type="component" value="Unassembled WGS sequence"/>
</dbReference>
<feature type="region of interest" description="Disordered" evidence="1">
    <location>
        <begin position="1"/>
        <end position="59"/>
    </location>
</feature>
<evidence type="ECO:0000256" key="1">
    <source>
        <dbReference type="SAM" id="MobiDB-lite"/>
    </source>
</evidence>
<dbReference type="EMBL" id="SRLO01001761">
    <property type="protein sequence ID" value="TNN35481.1"/>
    <property type="molecule type" value="Genomic_DNA"/>
</dbReference>
<keyword evidence="3" id="KW-1185">Reference proteome</keyword>
<accession>A0A4Z2F3Y4</accession>
<gene>
    <name evidence="2" type="ORF">EYF80_054352</name>
</gene>
<name>A0A4Z2F3Y4_9TELE</name>
<feature type="compositionally biased region" description="Polar residues" evidence="1">
    <location>
        <begin position="13"/>
        <end position="29"/>
    </location>
</feature>
<reference evidence="2 3" key="1">
    <citation type="submission" date="2019-03" db="EMBL/GenBank/DDBJ databases">
        <title>First draft genome of Liparis tanakae, snailfish: a comprehensive survey of snailfish specific genes.</title>
        <authorList>
            <person name="Kim W."/>
            <person name="Song I."/>
            <person name="Jeong J.-H."/>
            <person name="Kim D."/>
            <person name="Kim S."/>
            <person name="Ryu S."/>
            <person name="Song J.Y."/>
            <person name="Lee S.K."/>
        </authorList>
    </citation>
    <scope>NUCLEOTIDE SEQUENCE [LARGE SCALE GENOMIC DNA]</scope>
    <source>
        <tissue evidence="2">Muscle</tissue>
    </source>
</reference>
<evidence type="ECO:0000313" key="3">
    <source>
        <dbReference type="Proteomes" id="UP000314294"/>
    </source>
</evidence>
<proteinExistence type="predicted"/>